<gene>
    <name evidence="1" type="ORF">POPTR_014G132050v4</name>
</gene>
<comment type="caution">
    <text evidence="1">The sequence shown here is derived from an EMBL/GenBank/DDBJ whole genome shotgun (WGS) entry which is preliminary data.</text>
</comment>
<accession>A0ACC0RZH6</accession>
<dbReference type="Proteomes" id="UP000006729">
    <property type="component" value="Chromosome 14"/>
</dbReference>
<evidence type="ECO:0000313" key="1">
    <source>
        <dbReference type="EMBL" id="KAI9382394.1"/>
    </source>
</evidence>
<proteinExistence type="predicted"/>
<organism evidence="1 2">
    <name type="scientific">Populus trichocarpa</name>
    <name type="common">Western balsam poplar</name>
    <name type="synonym">Populus balsamifera subsp. trichocarpa</name>
    <dbReference type="NCBI Taxonomy" id="3694"/>
    <lineage>
        <taxon>Eukaryota</taxon>
        <taxon>Viridiplantae</taxon>
        <taxon>Streptophyta</taxon>
        <taxon>Embryophyta</taxon>
        <taxon>Tracheophyta</taxon>
        <taxon>Spermatophyta</taxon>
        <taxon>Magnoliopsida</taxon>
        <taxon>eudicotyledons</taxon>
        <taxon>Gunneridae</taxon>
        <taxon>Pentapetalae</taxon>
        <taxon>rosids</taxon>
        <taxon>fabids</taxon>
        <taxon>Malpighiales</taxon>
        <taxon>Salicaceae</taxon>
        <taxon>Saliceae</taxon>
        <taxon>Populus</taxon>
    </lineage>
</organism>
<keyword evidence="2" id="KW-1185">Reference proteome</keyword>
<name>A0ACC0RZH6_POPTR</name>
<reference evidence="1 2" key="1">
    <citation type="journal article" date="2006" name="Science">
        <title>The genome of black cottonwood, Populus trichocarpa (Torr. &amp; Gray).</title>
        <authorList>
            <person name="Tuskan G.A."/>
            <person name="Difazio S."/>
            <person name="Jansson S."/>
            <person name="Bohlmann J."/>
            <person name="Grigoriev I."/>
            <person name="Hellsten U."/>
            <person name="Putnam N."/>
            <person name="Ralph S."/>
            <person name="Rombauts S."/>
            <person name="Salamov A."/>
            <person name="Schein J."/>
            <person name="Sterck L."/>
            <person name="Aerts A."/>
            <person name="Bhalerao R.R."/>
            <person name="Bhalerao R.P."/>
            <person name="Blaudez D."/>
            <person name="Boerjan W."/>
            <person name="Brun A."/>
            <person name="Brunner A."/>
            <person name="Busov V."/>
            <person name="Campbell M."/>
            <person name="Carlson J."/>
            <person name="Chalot M."/>
            <person name="Chapman J."/>
            <person name="Chen G.L."/>
            <person name="Cooper D."/>
            <person name="Coutinho P.M."/>
            <person name="Couturier J."/>
            <person name="Covert S."/>
            <person name="Cronk Q."/>
            <person name="Cunningham R."/>
            <person name="Davis J."/>
            <person name="Degroeve S."/>
            <person name="Dejardin A."/>
            <person name="Depamphilis C."/>
            <person name="Detter J."/>
            <person name="Dirks B."/>
            <person name="Dubchak I."/>
            <person name="Duplessis S."/>
            <person name="Ehlting J."/>
            <person name="Ellis B."/>
            <person name="Gendler K."/>
            <person name="Goodstein D."/>
            <person name="Gribskov M."/>
            <person name="Grimwood J."/>
            <person name="Groover A."/>
            <person name="Gunter L."/>
            <person name="Hamberger B."/>
            <person name="Heinze B."/>
            <person name="Helariutta Y."/>
            <person name="Henrissat B."/>
            <person name="Holligan D."/>
            <person name="Holt R."/>
            <person name="Huang W."/>
            <person name="Islam-Faridi N."/>
            <person name="Jones S."/>
            <person name="Jones-Rhoades M."/>
            <person name="Jorgensen R."/>
            <person name="Joshi C."/>
            <person name="Kangasjarvi J."/>
            <person name="Karlsson J."/>
            <person name="Kelleher C."/>
            <person name="Kirkpatrick R."/>
            <person name="Kirst M."/>
            <person name="Kohler A."/>
            <person name="Kalluri U."/>
            <person name="Larimer F."/>
            <person name="Leebens-Mack J."/>
            <person name="Leple J.C."/>
            <person name="Locascio P."/>
            <person name="Lou Y."/>
            <person name="Lucas S."/>
            <person name="Martin F."/>
            <person name="Montanini B."/>
            <person name="Napoli C."/>
            <person name="Nelson D.R."/>
            <person name="Nelson C."/>
            <person name="Nieminen K."/>
            <person name="Nilsson O."/>
            <person name="Pereda V."/>
            <person name="Peter G."/>
            <person name="Philippe R."/>
            <person name="Pilate G."/>
            <person name="Poliakov A."/>
            <person name="Razumovskaya J."/>
            <person name="Richardson P."/>
            <person name="Rinaldi C."/>
            <person name="Ritland K."/>
            <person name="Rouze P."/>
            <person name="Ryaboy D."/>
            <person name="Schmutz J."/>
            <person name="Schrader J."/>
            <person name="Segerman B."/>
            <person name="Shin H."/>
            <person name="Siddiqui A."/>
            <person name="Sterky F."/>
            <person name="Terry A."/>
            <person name="Tsai C.J."/>
            <person name="Uberbacher E."/>
            <person name="Unneberg P."/>
            <person name="Vahala J."/>
            <person name="Wall K."/>
            <person name="Wessler S."/>
            <person name="Yang G."/>
            <person name="Yin T."/>
            <person name="Douglas C."/>
            <person name="Marra M."/>
            <person name="Sandberg G."/>
            <person name="Van de Peer Y."/>
            <person name="Rokhsar D."/>
        </authorList>
    </citation>
    <scope>NUCLEOTIDE SEQUENCE [LARGE SCALE GENOMIC DNA]</scope>
    <source>
        <strain evidence="2">cv. Nisqually</strain>
    </source>
</reference>
<sequence>MTFLMVSFSAKLSLLKGHISTCVSIGQAEYEYHFKHIVLPFPSLLMNLHMVLSQEQPNSLQCEAVYRIRIINYRYHLLIRFG</sequence>
<dbReference type="EMBL" id="CM009303">
    <property type="protein sequence ID" value="KAI9382394.1"/>
    <property type="molecule type" value="Genomic_DNA"/>
</dbReference>
<evidence type="ECO:0000313" key="2">
    <source>
        <dbReference type="Proteomes" id="UP000006729"/>
    </source>
</evidence>
<protein>
    <submittedName>
        <fullName evidence="1">Uncharacterized protein</fullName>
    </submittedName>
</protein>